<comment type="caution">
    <text evidence="1">The sequence shown here is derived from an EMBL/GenBank/DDBJ whole genome shotgun (WGS) entry which is preliminary data.</text>
</comment>
<protein>
    <recommendedName>
        <fullName evidence="3">Nucleotidyltransferase family protein</fullName>
    </recommendedName>
</protein>
<dbReference type="EMBL" id="BMVN01000005">
    <property type="protein sequence ID" value="GHA14084.1"/>
    <property type="molecule type" value="Genomic_DNA"/>
</dbReference>
<evidence type="ECO:0000313" key="2">
    <source>
        <dbReference type="Proteomes" id="UP000653644"/>
    </source>
</evidence>
<sequence>MIGRLPLDEQLAALRSVLSRNEVLVEVLNRTARMALPGWYLTAGCLFQTVWNVVTDRHPTSGIKDYDVFYFDDHDLSWEAEDAVIKAADDAFAGLPAEVEVRNEARVHLWYEQKFGVACAPYASTEAAIDSFAATTCCLGVRLERDGQWRVYAPHGLADVFNLVVRPNPVLAPREVYETKTARWRQQWPELTVLDWPSEPTTLTPASTS</sequence>
<evidence type="ECO:0000313" key="1">
    <source>
        <dbReference type="EMBL" id="GHA14084.1"/>
    </source>
</evidence>
<dbReference type="Pfam" id="PF06042">
    <property type="entry name" value="NTP_transf_6"/>
    <property type="match status" value="1"/>
</dbReference>
<reference evidence="2" key="1">
    <citation type="journal article" date="2019" name="Int. J. Syst. Evol. Microbiol.">
        <title>The Global Catalogue of Microorganisms (GCM) 10K type strain sequencing project: providing services to taxonomists for standard genome sequencing and annotation.</title>
        <authorList>
            <consortium name="The Broad Institute Genomics Platform"/>
            <consortium name="The Broad Institute Genome Sequencing Center for Infectious Disease"/>
            <person name="Wu L."/>
            <person name="Ma J."/>
        </authorList>
    </citation>
    <scope>NUCLEOTIDE SEQUENCE [LARGE SCALE GENOMIC DNA]</scope>
    <source>
        <strain evidence="2">JCM 4733</strain>
    </source>
</reference>
<proteinExistence type="predicted"/>
<dbReference type="RefSeq" id="WP_189884144.1">
    <property type="nucleotide sequence ID" value="NZ_BMVN01000005.1"/>
</dbReference>
<gene>
    <name evidence="1" type="ORF">GCM10010345_18250</name>
</gene>
<keyword evidence="2" id="KW-1185">Reference proteome</keyword>
<dbReference type="PANTHER" id="PTHR39166">
    <property type="entry name" value="BLL1166 PROTEIN"/>
    <property type="match status" value="1"/>
</dbReference>
<organism evidence="1 2">
    <name type="scientific">Streptomyces canarius</name>
    <dbReference type="NCBI Taxonomy" id="285453"/>
    <lineage>
        <taxon>Bacteria</taxon>
        <taxon>Bacillati</taxon>
        <taxon>Actinomycetota</taxon>
        <taxon>Actinomycetes</taxon>
        <taxon>Kitasatosporales</taxon>
        <taxon>Streptomycetaceae</taxon>
        <taxon>Streptomyces</taxon>
    </lineage>
</organism>
<name>A0ABQ3CHQ2_9ACTN</name>
<dbReference type="PANTHER" id="PTHR39166:SF1">
    <property type="entry name" value="BLL1166 PROTEIN"/>
    <property type="match status" value="1"/>
</dbReference>
<dbReference type="Proteomes" id="UP000653644">
    <property type="component" value="Unassembled WGS sequence"/>
</dbReference>
<accession>A0ABQ3CHQ2</accession>
<evidence type="ECO:0008006" key="3">
    <source>
        <dbReference type="Google" id="ProtNLM"/>
    </source>
</evidence>
<dbReference type="InterPro" id="IPR009267">
    <property type="entry name" value="NTP_transf_6"/>
</dbReference>